<proteinExistence type="inferred from homology"/>
<dbReference type="PANTHER" id="PTHR15323">
    <property type="entry name" value="D123 PROTEIN"/>
    <property type="match status" value="1"/>
</dbReference>
<dbReference type="GO" id="GO:0051301">
    <property type="term" value="P:cell division"/>
    <property type="evidence" value="ECO:0007669"/>
    <property type="project" value="UniProtKB-KW"/>
</dbReference>
<comment type="similarity">
    <text evidence="1">Belongs to the CDC123 family.</text>
</comment>
<keyword evidence="2" id="KW-0131">Cell cycle</keyword>
<evidence type="ECO:0000313" key="2">
    <source>
        <dbReference type="EMBL" id="AYV76779.1"/>
    </source>
</evidence>
<dbReference type="Pfam" id="PF07065">
    <property type="entry name" value="D123"/>
    <property type="match status" value="1"/>
</dbReference>
<gene>
    <name evidence="2" type="ORF">Barrevirus1_1</name>
</gene>
<keyword evidence="2" id="KW-0132">Cell division</keyword>
<dbReference type="EMBL" id="MK071998">
    <property type="protein sequence ID" value="AYV76779.1"/>
    <property type="molecule type" value="Genomic_DNA"/>
</dbReference>
<name>A0A3G4ZTM1_9VIRU</name>
<dbReference type="PANTHER" id="PTHR15323:SF6">
    <property type="entry name" value="CELL DIVISION CYCLE PROTEIN 123 HOMOLOG"/>
    <property type="match status" value="1"/>
</dbReference>
<protein>
    <submittedName>
        <fullName evidence="2">Cell division cycle protein 123-like protein</fullName>
    </submittedName>
</protein>
<evidence type="ECO:0000256" key="1">
    <source>
        <dbReference type="ARBA" id="ARBA00011047"/>
    </source>
</evidence>
<sequence length="265" mass="31201">RFIYLDANEVKGVREAQKLCSIRGWQTRDYEKFYDIMDRLKPFFPNDTISHYFFKMSSVSPKDMRELQCYDETAQFFRSKCNSQGQYRKMCIHSPQEVIYALCMSERLYITMKDRPVGHNIILRDWINADPELEFRCFVYNGYITAISQYHSATGYRFDKDTVKRYGQLIVEFWENEVKNKLIGGTGVSDWTVDIGFLPNGKPNIVELNGFGAYLVTGAAQYCWEKDYHLIHRVDGKCTIRHLIDVQPNKDNPDKFTYIIGEQYL</sequence>
<accession>A0A3G4ZTM1</accession>
<reference evidence="2" key="1">
    <citation type="submission" date="2018-10" db="EMBL/GenBank/DDBJ databases">
        <title>Hidden diversity of soil giant viruses.</title>
        <authorList>
            <person name="Schulz F."/>
            <person name="Alteio L."/>
            <person name="Goudeau D."/>
            <person name="Ryan E.M."/>
            <person name="Malmstrom R.R."/>
            <person name="Blanchard J."/>
            <person name="Woyke T."/>
        </authorList>
    </citation>
    <scope>NUCLEOTIDE SEQUENCE</scope>
    <source>
        <strain evidence="2">BAV1</strain>
    </source>
</reference>
<feature type="non-terminal residue" evidence="2">
    <location>
        <position position="1"/>
    </location>
</feature>
<dbReference type="InterPro" id="IPR009772">
    <property type="entry name" value="CDC123"/>
</dbReference>
<organism evidence="2">
    <name type="scientific">Barrevirus sp</name>
    <dbReference type="NCBI Taxonomy" id="2487763"/>
    <lineage>
        <taxon>Viruses</taxon>
        <taxon>Varidnaviria</taxon>
        <taxon>Bamfordvirae</taxon>
        <taxon>Nucleocytoviricota</taxon>
        <taxon>Megaviricetes</taxon>
        <taxon>Imitervirales</taxon>
        <taxon>Mimiviridae</taxon>
        <taxon>Klosneuvirinae</taxon>
    </lineage>
</organism>